<keyword evidence="7" id="KW-0809">Transit peptide</keyword>
<evidence type="ECO:0000256" key="6">
    <source>
        <dbReference type="ARBA" id="ARBA00022692"/>
    </source>
</evidence>
<evidence type="ECO:0000256" key="9">
    <source>
        <dbReference type="ARBA" id="ARBA00023136"/>
    </source>
</evidence>
<feature type="transmembrane region" description="Helical" evidence="10">
    <location>
        <begin position="219"/>
        <end position="238"/>
    </location>
</feature>
<evidence type="ECO:0000256" key="10">
    <source>
        <dbReference type="SAM" id="Phobius"/>
    </source>
</evidence>
<protein>
    <submittedName>
        <fullName evidence="11">Glycinol 4-dimethylallyltransferase</fullName>
    </submittedName>
</protein>
<evidence type="ECO:0000256" key="4">
    <source>
        <dbReference type="ARBA" id="ARBA00022640"/>
    </source>
</evidence>
<dbReference type="GO" id="GO:0004659">
    <property type="term" value="F:prenyltransferase activity"/>
    <property type="evidence" value="ECO:0007669"/>
    <property type="project" value="InterPro"/>
</dbReference>
<dbReference type="InterPro" id="IPR044502">
    <property type="entry name" value="AtHST-like"/>
</dbReference>
<dbReference type="CDD" id="cd13960">
    <property type="entry name" value="PT_UbiA_HPT1"/>
    <property type="match status" value="1"/>
</dbReference>
<comment type="subcellular location">
    <subcellularLocation>
        <location evidence="1">Plastid</location>
        <location evidence="1">Chloroplast membrane</location>
        <topology evidence="1">Multi-pass membrane protein</topology>
    </subcellularLocation>
</comment>
<evidence type="ECO:0000313" key="12">
    <source>
        <dbReference type="Proteomes" id="UP000289340"/>
    </source>
</evidence>
<feature type="transmembrane region" description="Helical" evidence="10">
    <location>
        <begin position="355"/>
        <end position="376"/>
    </location>
</feature>
<organism evidence="11 12">
    <name type="scientific">Glycine soja</name>
    <name type="common">Wild soybean</name>
    <dbReference type="NCBI Taxonomy" id="3848"/>
    <lineage>
        <taxon>Eukaryota</taxon>
        <taxon>Viridiplantae</taxon>
        <taxon>Streptophyta</taxon>
        <taxon>Embryophyta</taxon>
        <taxon>Tracheophyta</taxon>
        <taxon>Spermatophyta</taxon>
        <taxon>Magnoliopsida</taxon>
        <taxon>eudicotyledons</taxon>
        <taxon>Gunneridae</taxon>
        <taxon>Pentapetalae</taxon>
        <taxon>rosids</taxon>
        <taxon>fabids</taxon>
        <taxon>Fabales</taxon>
        <taxon>Fabaceae</taxon>
        <taxon>Papilionoideae</taxon>
        <taxon>50 kb inversion clade</taxon>
        <taxon>NPAAA clade</taxon>
        <taxon>indigoferoid/millettioid clade</taxon>
        <taxon>Phaseoleae</taxon>
        <taxon>Glycine</taxon>
        <taxon>Glycine subgen. Soja</taxon>
    </lineage>
</organism>
<dbReference type="GO" id="GO:0031969">
    <property type="term" value="C:chloroplast membrane"/>
    <property type="evidence" value="ECO:0007669"/>
    <property type="project" value="UniProtKB-SubCell"/>
</dbReference>
<evidence type="ECO:0000256" key="5">
    <source>
        <dbReference type="ARBA" id="ARBA00022679"/>
    </source>
</evidence>
<dbReference type="Gramene" id="XM_028328234.1">
    <property type="protein sequence ID" value="XP_028184035.1"/>
    <property type="gene ID" value="LOC114370845"/>
</dbReference>
<name>A0A445IIX7_GLYSO</name>
<dbReference type="AlphaFoldDB" id="A0A445IIX7"/>
<evidence type="ECO:0000256" key="7">
    <source>
        <dbReference type="ARBA" id="ARBA00022946"/>
    </source>
</evidence>
<feature type="transmembrane region" description="Helical" evidence="10">
    <location>
        <begin position="146"/>
        <end position="168"/>
    </location>
</feature>
<keyword evidence="12" id="KW-1185">Reference proteome</keyword>
<feature type="transmembrane region" description="Helical" evidence="10">
    <location>
        <begin position="250"/>
        <end position="270"/>
    </location>
</feature>
<evidence type="ECO:0000256" key="3">
    <source>
        <dbReference type="ARBA" id="ARBA00022528"/>
    </source>
</evidence>
<dbReference type="SMR" id="A0A445IIX7"/>
<dbReference type="Gene3D" id="1.10.357.140">
    <property type="entry name" value="UbiA prenyltransferase"/>
    <property type="match status" value="1"/>
</dbReference>
<dbReference type="NCBIfam" id="NF009525">
    <property type="entry name" value="PRK12887.1"/>
    <property type="match status" value="1"/>
</dbReference>
<dbReference type="Pfam" id="PF01040">
    <property type="entry name" value="UbiA"/>
    <property type="match status" value="1"/>
</dbReference>
<comment type="caution">
    <text evidence="11">The sequence shown here is derived from an EMBL/GenBank/DDBJ whole genome shotgun (WGS) entry which is preliminary data.</text>
</comment>
<dbReference type="PANTHER" id="PTHR43009">
    <property type="entry name" value="HOMOGENTISATE SOLANESYLTRANSFERASE, CHLOROPLASTIC"/>
    <property type="match status" value="1"/>
</dbReference>
<keyword evidence="8 10" id="KW-1133">Transmembrane helix</keyword>
<feature type="transmembrane region" description="Helical" evidence="10">
    <location>
        <begin position="282"/>
        <end position="304"/>
    </location>
</feature>
<proteinExistence type="inferred from homology"/>
<keyword evidence="9 10" id="KW-0472">Membrane</keyword>
<keyword evidence="3" id="KW-0150">Chloroplast</keyword>
<reference evidence="11 12" key="1">
    <citation type="submission" date="2018-09" db="EMBL/GenBank/DDBJ databases">
        <title>A high-quality reference genome of wild soybean provides a powerful tool to mine soybean genomes.</title>
        <authorList>
            <person name="Xie M."/>
            <person name="Chung C.Y.L."/>
            <person name="Li M.-W."/>
            <person name="Wong F.-L."/>
            <person name="Chan T.-F."/>
            <person name="Lam H.-M."/>
        </authorList>
    </citation>
    <scope>NUCLEOTIDE SEQUENCE [LARGE SCALE GENOMIC DNA]</scope>
    <source>
        <strain evidence="12">cv. W05</strain>
        <tissue evidence="11">Hypocotyl of etiolated seedlings</tissue>
    </source>
</reference>
<dbReference type="PANTHER" id="PTHR43009:SF6">
    <property type="entry name" value="HOMOGENTISATE PHYTYLTRANSFERASE 1, CHLOROPLASTIC"/>
    <property type="match status" value="1"/>
</dbReference>
<accession>A0A445IIX7</accession>
<keyword evidence="5 11" id="KW-0808">Transferase</keyword>
<evidence type="ECO:0000313" key="11">
    <source>
        <dbReference type="EMBL" id="RZB86094.1"/>
    </source>
</evidence>
<evidence type="ECO:0000256" key="2">
    <source>
        <dbReference type="ARBA" id="ARBA00005985"/>
    </source>
</evidence>
<keyword evidence="4" id="KW-0934">Plastid</keyword>
<comment type="similarity">
    <text evidence="2">Belongs to the UbiA prenyltransferase family.</text>
</comment>
<dbReference type="Proteomes" id="UP000289340">
    <property type="component" value="Chromosome 10"/>
</dbReference>
<feature type="transmembrane region" description="Helical" evidence="10">
    <location>
        <begin position="388"/>
        <end position="408"/>
    </location>
</feature>
<feature type="transmembrane region" description="Helical" evidence="10">
    <location>
        <begin position="112"/>
        <end position="140"/>
    </location>
</feature>
<feature type="transmembrane region" description="Helical" evidence="10">
    <location>
        <begin position="330"/>
        <end position="349"/>
    </location>
</feature>
<feature type="transmembrane region" description="Helical" evidence="10">
    <location>
        <begin position="189"/>
        <end position="213"/>
    </location>
</feature>
<evidence type="ECO:0000256" key="8">
    <source>
        <dbReference type="ARBA" id="ARBA00022989"/>
    </source>
</evidence>
<evidence type="ECO:0000256" key="1">
    <source>
        <dbReference type="ARBA" id="ARBA00004508"/>
    </source>
</evidence>
<dbReference type="InterPro" id="IPR000537">
    <property type="entry name" value="UbiA_prenyltransferase"/>
</dbReference>
<keyword evidence="6 10" id="KW-0812">Transmembrane</keyword>
<dbReference type="InterPro" id="IPR044878">
    <property type="entry name" value="UbiA_sf"/>
</dbReference>
<dbReference type="EMBL" id="QZWG01000010">
    <property type="protein sequence ID" value="RZB86094.1"/>
    <property type="molecule type" value="Genomic_DNA"/>
</dbReference>
<dbReference type="Gene3D" id="1.20.120.1780">
    <property type="entry name" value="UbiA prenyltransferase"/>
    <property type="match status" value="1"/>
</dbReference>
<sequence>MDSVLVHVISCPNASATTGGNLWRSKHSTEKIYSTSSCASKALQNKRKIQMEYNLLRFQQPTLNHHYKSTERGHVYQESNIKYVVKAVSKPSFDYEPPTSNSKNMLESIKNFLAAFYWFCYPYTMVGRTLSTISACLIAVEKSSDISPLFFIGLLQALVPYTFLDVYINGVNQLSDLEIDKINKPHLPLASGQLSFTTGFIIAALSLILSFWLSWIIGSWPLIWSIVSCFTLWTAYSINVPFLRWKRHPLLAAMCIFLSFTIISPVTFFLHMQTFVFKRPVVFPRSLVFLIVFMSFYSVGIALFKDIPDIEGDKKFGIHSFSARFGQKQVFWICVLLFETAFGVALLAGATSSCLWIKIATGLGHAALASILWYQAKYVDLTSKASVRSFYMLIWKLLFTSYFLIPLIR</sequence>
<gene>
    <name evidence="11" type="ORF">D0Y65_026243</name>
</gene>